<dbReference type="AlphaFoldDB" id="A0A1G2ELL4"/>
<comment type="caution">
    <text evidence="2">The sequence shown here is derived from an EMBL/GenBank/DDBJ whole genome shotgun (WGS) entry which is preliminary data.</text>
</comment>
<dbReference type="PANTHER" id="PTHR34504:SF4">
    <property type="entry name" value="ANTITOXIN HICB"/>
    <property type="match status" value="1"/>
</dbReference>
<sequence>MRNNLKPYTFRVIVEPDRPKGYHGFVPILKGLHTCGDTIKKVKQNLKEAIVCHVQGLIKDRESIPCAEF</sequence>
<dbReference type="InterPro" id="IPR035069">
    <property type="entry name" value="TTHA1013/TTHA0281-like"/>
</dbReference>
<dbReference type="Pfam" id="PF15919">
    <property type="entry name" value="HicB_lk_antitox"/>
    <property type="match status" value="1"/>
</dbReference>
<reference evidence="2 3" key="1">
    <citation type="journal article" date="2016" name="Nat. Commun.">
        <title>Thousands of microbial genomes shed light on interconnected biogeochemical processes in an aquifer system.</title>
        <authorList>
            <person name="Anantharaman K."/>
            <person name="Brown C.T."/>
            <person name="Hug L.A."/>
            <person name="Sharon I."/>
            <person name="Castelle C.J."/>
            <person name="Probst A.J."/>
            <person name="Thomas B.C."/>
            <person name="Singh A."/>
            <person name="Wilkins M.J."/>
            <person name="Karaoz U."/>
            <person name="Brodie E.L."/>
            <person name="Williams K.H."/>
            <person name="Hubbard S.S."/>
            <person name="Banfield J.F."/>
        </authorList>
    </citation>
    <scope>NUCLEOTIDE SEQUENCE [LARGE SCALE GENOMIC DNA]</scope>
</reference>
<dbReference type="SUPFAM" id="SSF143100">
    <property type="entry name" value="TTHA1013/TTHA0281-like"/>
    <property type="match status" value="1"/>
</dbReference>
<protein>
    <recommendedName>
        <fullName evidence="1">HicB-like antitoxin of toxin-antitoxin system domain-containing protein</fullName>
    </recommendedName>
</protein>
<evidence type="ECO:0000313" key="2">
    <source>
        <dbReference type="EMBL" id="OGZ26230.1"/>
    </source>
</evidence>
<organism evidence="2 3">
    <name type="scientific">Candidatus Nealsonbacteria bacterium RIFCSPLOWO2_12_FULL_39_31</name>
    <dbReference type="NCBI Taxonomy" id="1801676"/>
    <lineage>
        <taxon>Bacteria</taxon>
        <taxon>Candidatus Nealsoniibacteriota</taxon>
    </lineage>
</organism>
<dbReference type="EMBL" id="MHML01000032">
    <property type="protein sequence ID" value="OGZ26230.1"/>
    <property type="molecule type" value="Genomic_DNA"/>
</dbReference>
<dbReference type="InterPro" id="IPR051404">
    <property type="entry name" value="TA_system_antitoxin"/>
</dbReference>
<accession>A0A1G2ELL4</accession>
<feature type="domain" description="HicB-like antitoxin of toxin-antitoxin system" evidence="1">
    <location>
        <begin position="10"/>
        <end position="67"/>
    </location>
</feature>
<dbReference type="Gene3D" id="3.30.160.250">
    <property type="match status" value="1"/>
</dbReference>
<evidence type="ECO:0000259" key="1">
    <source>
        <dbReference type="Pfam" id="PF15919"/>
    </source>
</evidence>
<name>A0A1G2ELL4_9BACT</name>
<gene>
    <name evidence="2" type="ORF">A3F95_00100</name>
</gene>
<proteinExistence type="predicted"/>
<dbReference type="Proteomes" id="UP000179122">
    <property type="component" value="Unassembled WGS sequence"/>
</dbReference>
<dbReference type="InterPro" id="IPR031807">
    <property type="entry name" value="HicB-like"/>
</dbReference>
<dbReference type="PANTHER" id="PTHR34504">
    <property type="entry name" value="ANTITOXIN HICB"/>
    <property type="match status" value="1"/>
</dbReference>
<evidence type="ECO:0000313" key="3">
    <source>
        <dbReference type="Proteomes" id="UP000179122"/>
    </source>
</evidence>